<keyword evidence="3" id="KW-0731">Sigma factor</keyword>
<keyword evidence="8" id="KW-1185">Reference proteome</keyword>
<keyword evidence="5" id="KW-0804">Transcription</keyword>
<dbReference type="EMBL" id="CP058649">
    <property type="protein sequence ID" value="QUI25000.1"/>
    <property type="molecule type" value="Genomic_DNA"/>
</dbReference>
<dbReference type="Pfam" id="PF04542">
    <property type="entry name" value="Sigma70_r2"/>
    <property type="match status" value="1"/>
</dbReference>
<comment type="similarity">
    <text evidence="1">Belongs to the sigma-70 factor family. ECF subfamily.</text>
</comment>
<dbReference type="InterPro" id="IPR036388">
    <property type="entry name" value="WH-like_DNA-bd_sf"/>
</dbReference>
<dbReference type="AlphaFoldDB" id="A0A8J8SIJ5"/>
<dbReference type="GO" id="GO:0016987">
    <property type="term" value="F:sigma factor activity"/>
    <property type="evidence" value="ECO:0007669"/>
    <property type="project" value="UniProtKB-KW"/>
</dbReference>
<evidence type="ECO:0000313" key="8">
    <source>
        <dbReference type="Proteomes" id="UP000683246"/>
    </source>
</evidence>
<dbReference type="InterPro" id="IPR013325">
    <property type="entry name" value="RNA_pol_sigma_r2"/>
</dbReference>
<dbReference type="GO" id="GO:0003677">
    <property type="term" value="F:DNA binding"/>
    <property type="evidence" value="ECO:0007669"/>
    <property type="project" value="UniProtKB-KW"/>
</dbReference>
<sequence>MLNNHGDHDDQLQYLYQTYYKLVYGTAYRIVKNKEDSEEITQDSFRITFKNMARMKDSNHFRNYLLRVAYNDALKRAKENARRNSLFPTTINEEISSDVDSIGEAFEDIFFSQMLEDIPVKDREVIILAAQGYKLKEISNILKISLPYTKVKLHRTRKILWEKMEGTITDEEKESMRI</sequence>
<evidence type="ECO:0000259" key="6">
    <source>
        <dbReference type="Pfam" id="PF04542"/>
    </source>
</evidence>
<dbReference type="Gene3D" id="1.10.10.10">
    <property type="entry name" value="Winged helix-like DNA-binding domain superfamily/Winged helix DNA-binding domain"/>
    <property type="match status" value="1"/>
</dbReference>
<dbReference type="PANTHER" id="PTHR43133">
    <property type="entry name" value="RNA POLYMERASE ECF-TYPE SIGMA FACTO"/>
    <property type="match status" value="1"/>
</dbReference>
<organism evidence="7 8">
    <name type="scientific">Vallitalea pronyensis</name>
    <dbReference type="NCBI Taxonomy" id="1348613"/>
    <lineage>
        <taxon>Bacteria</taxon>
        <taxon>Bacillati</taxon>
        <taxon>Bacillota</taxon>
        <taxon>Clostridia</taxon>
        <taxon>Lachnospirales</taxon>
        <taxon>Vallitaleaceae</taxon>
        <taxon>Vallitalea</taxon>
    </lineage>
</organism>
<dbReference type="InterPro" id="IPR039425">
    <property type="entry name" value="RNA_pol_sigma-70-like"/>
</dbReference>
<accession>A0A8J8SIJ5</accession>
<name>A0A8J8SIJ5_9FIRM</name>
<evidence type="ECO:0000256" key="5">
    <source>
        <dbReference type="ARBA" id="ARBA00023163"/>
    </source>
</evidence>
<gene>
    <name evidence="7" type="ORF">HZI73_23090</name>
</gene>
<keyword evidence="4" id="KW-0238">DNA-binding</keyword>
<evidence type="ECO:0000256" key="4">
    <source>
        <dbReference type="ARBA" id="ARBA00023125"/>
    </source>
</evidence>
<dbReference type="SUPFAM" id="SSF88946">
    <property type="entry name" value="Sigma2 domain of RNA polymerase sigma factors"/>
    <property type="match status" value="1"/>
</dbReference>
<dbReference type="NCBIfam" id="TIGR02937">
    <property type="entry name" value="sigma70-ECF"/>
    <property type="match status" value="1"/>
</dbReference>
<evidence type="ECO:0000256" key="2">
    <source>
        <dbReference type="ARBA" id="ARBA00023015"/>
    </source>
</evidence>
<dbReference type="InterPro" id="IPR014284">
    <property type="entry name" value="RNA_pol_sigma-70_dom"/>
</dbReference>
<dbReference type="GO" id="GO:0006352">
    <property type="term" value="P:DNA-templated transcription initiation"/>
    <property type="evidence" value="ECO:0007669"/>
    <property type="project" value="InterPro"/>
</dbReference>
<keyword evidence="2" id="KW-0805">Transcription regulation</keyword>
<evidence type="ECO:0000313" key="7">
    <source>
        <dbReference type="EMBL" id="QUI25000.1"/>
    </source>
</evidence>
<dbReference type="RefSeq" id="WP_212695699.1">
    <property type="nucleotide sequence ID" value="NZ_CP058649.1"/>
</dbReference>
<evidence type="ECO:0000256" key="3">
    <source>
        <dbReference type="ARBA" id="ARBA00023082"/>
    </source>
</evidence>
<dbReference type="Gene3D" id="1.10.1740.10">
    <property type="match status" value="1"/>
</dbReference>
<feature type="domain" description="RNA polymerase sigma-70 region 2" evidence="6">
    <location>
        <begin position="15"/>
        <end position="82"/>
    </location>
</feature>
<dbReference type="InterPro" id="IPR007627">
    <property type="entry name" value="RNA_pol_sigma70_r2"/>
</dbReference>
<protein>
    <submittedName>
        <fullName evidence="7">Sigma-70 family RNA polymerase sigma factor</fullName>
    </submittedName>
</protein>
<evidence type="ECO:0000256" key="1">
    <source>
        <dbReference type="ARBA" id="ARBA00010641"/>
    </source>
</evidence>
<proteinExistence type="inferred from homology"/>
<dbReference type="PANTHER" id="PTHR43133:SF8">
    <property type="entry name" value="RNA POLYMERASE SIGMA FACTOR HI_1459-RELATED"/>
    <property type="match status" value="1"/>
</dbReference>
<dbReference type="KEGG" id="vpy:HZI73_23090"/>
<dbReference type="InterPro" id="IPR013324">
    <property type="entry name" value="RNA_pol_sigma_r3/r4-like"/>
</dbReference>
<dbReference type="Proteomes" id="UP000683246">
    <property type="component" value="Chromosome"/>
</dbReference>
<reference evidence="7" key="1">
    <citation type="submission" date="2020-07" db="EMBL/GenBank/DDBJ databases">
        <title>Vallitalea pronyensis genome.</title>
        <authorList>
            <person name="Postec A."/>
        </authorList>
    </citation>
    <scope>NUCLEOTIDE SEQUENCE</scope>
    <source>
        <strain evidence="7">FatNI3</strain>
    </source>
</reference>
<dbReference type="SUPFAM" id="SSF88659">
    <property type="entry name" value="Sigma3 and sigma4 domains of RNA polymerase sigma factors"/>
    <property type="match status" value="1"/>
</dbReference>